<dbReference type="SUPFAM" id="SSF81901">
    <property type="entry name" value="HCP-like"/>
    <property type="match status" value="1"/>
</dbReference>
<evidence type="ECO:0008006" key="3">
    <source>
        <dbReference type="Google" id="ProtNLM"/>
    </source>
</evidence>
<dbReference type="InterPro" id="IPR011990">
    <property type="entry name" value="TPR-like_helical_dom_sf"/>
</dbReference>
<dbReference type="InterPro" id="IPR050767">
    <property type="entry name" value="Sel1_AlgK"/>
</dbReference>
<dbReference type="RefSeq" id="WP_076069411.1">
    <property type="nucleotide sequence ID" value="NZ_CP019239.1"/>
</dbReference>
<reference evidence="1 2" key="1">
    <citation type="submission" date="2017-01" db="EMBL/GenBank/DDBJ databases">
        <authorList>
            <person name="Mah S.A."/>
            <person name="Swanson W.J."/>
            <person name="Moy G.W."/>
            <person name="Vacquier V.D."/>
        </authorList>
    </citation>
    <scope>NUCLEOTIDE SEQUENCE [LARGE SCALE GENOMIC DNA]</scope>
    <source>
        <strain evidence="1 2">DSM 22694</strain>
    </source>
</reference>
<dbReference type="AlphaFoldDB" id="A0A1P8K7I6"/>
<dbReference type="KEGG" id="rsb:RS694_04925"/>
<dbReference type="EMBL" id="CP019239">
    <property type="protein sequence ID" value="APW41949.1"/>
    <property type="molecule type" value="Genomic_DNA"/>
</dbReference>
<organism evidence="1 2">
    <name type="scientific">Rhodoferax saidenbachensis</name>
    <dbReference type="NCBI Taxonomy" id="1484693"/>
    <lineage>
        <taxon>Bacteria</taxon>
        <taxon>Pseudomonadati</taxon>
        <taxon>Pseudomonadota</taxon>
        <taxon>Betaproteobacteria</taxon>
        <taxon>Burkholderiales</taxon>
        <taxon>Comamonadaceae</taxon>
        <taxon>Rhodoferax</taxon>
    </lineage>
</organism>
<dbReference type="SMART" id="SM00671">
    <property type="entry name" value="SEL1"/>
    <property type="match status" value="4"/>
</dbReference>
<evidence type="ECO:0000313" key="1">
    <source>
        <dbReference type="EMBL" id="APW41949.1"/>
    </source>
</evidence>
<dbReference type="PANTHER" id="PTHR11102:SF160">
    <property type="entry name" value="ERAD-ASSOCIATED E3 UBIQUITIN-PROTEIN LIGASE COMPONENT HRD3"/>
    <property type="match status" value="1"/>
</dbReference>
<dbReference type="PANTHER" id="PTHR11102">
    <property type="entry name" value="SEL-1-LIKE PROTEIN"/>
    <property type="match status" value="1"/>
</dbReference>
<dbReference type="InterPro" id="IPR006597">
    <property type="entry name" value="Sel1-like"/>
</dbReference>
<dbReference type="Proteomes" id="UP000186110">
    <property type="component" value="Chromosome"/>
</dbReference>
<gene>
    <name evidence="1" type="ORF">RS694_04925</name>
</gene>
<accession>A0A1P8K7I6</accession>
<keyword evidence="2" id="KW-1185">Reference proteome</keyword>
<dbReference type="Pfam" id="PF08238">
    <property type="entry name" value="Sel1"/>
    <property type="match status" value="4"/>
</dbReference>
<name>A0A1P8K7I6_9BURK</name>
<protein>
    <recommendedName>
        <fullName evidence="3">Sel1 repeat family protein</fullName>
    </recommendedName>
</protein>
<proteinExistence type="predicted"/>
<dbReference type="STRING" id="1484693.RS694_04925"/>
<evidence type="ECO:0000313" key="2">
    <source>
        <dbReference type="Proteomes" id="UP000186110"/>
    </source>
</evidence>
<dbReference type="Gene3D" id="1.25.40.10">
    <property type="entry name" value="Tetratricopeptide repeat domain"/>
    <property type="match status" value="1"/>
</dbReference>
<dbReference type="eggNOG" id="COG0790">
    <property type="taxonomic scope" value="Bacteria"/>
</dbReference>
<sequence length="264" mass="28139">MSSPSAAPSPLPPLPDTLEQASALTPADWRAATAAEPVAAAEWMLHSARLGHADAQTILGQWLLNGHGLDRDPVGALAWFLKAAAQGHPMGINMAGRCFENGWGADADNFAAANWYRQAAHMGLDAGMYNYANLLATGQGVKQNPAEALQWYRKAAALGHAKSMTKIGFFYEDGRVVAQDTAAAFTWFEGGARGGDFRGQYNYASMLAARGQMDEALEWLRKVPLTATPGYKRLVGAQLLQSPHAAFQAVGQQMLDALPSAATP</sequence>